<feature type="chain" id="PRO_5040197665" evidence="1">
    <location>
        <begin position="18"/>
        <end position="233"/>
    </location>
</feature>
<sequence>MSFKTFALFALLGASQATPTPMVLQHDDILLLRDDGPAVVMKEWEYQIQEDIKEVKRKANAPRESFTVSNLDRRCDESTEVQVLTDTTFNDWDVTMSPVLQNSGAGALIAVTQGYSLANSVSVSASVGTSLEGILSTTMTIDTTETWTTTDSQTWTFNVPAGQYGLVVSNPLVRRITGNVISGCTDTPTTDAFTSDSYSSQQSGDLAWVTGPIRLCNSTAYPIPYCIGTGTHS</sequence>
<dbReference type="RefSeq" id="XP_040773689.1">
    <property type="nucleotide sequence ID" value="XM_040924841.1"/>
</dbReference>
<accession>A0A9P5CMB2</accession>
<name>A0A9P5CMB2_CRYP1</name>
<evidence type="ECO:0000313" key="2">
    <source>
        <dbReference type="EMBL" id="KAF3762710.1"/>
    </source>
</evidence>
<keyword evidence="3" id="KW-1185">Reference proteome</keyword>
<gene>
    <name evidence="2" type="ORF">M406DRAFT_63537</name>
</gene>
<evidence type="ECO:0000256" key="1">
    <source>
        <dbReference type="SAM" id="SignalP"/>
    </source>
</evidence>
<dbReference type="AlphaFoldDB" id="A0A9P5CMB2"/>
<feature type="signal peptide" evidence="1">
    <location>
        <begin position="1"/>
        <end position="17"/>
    </location>
</feature>
<evidence type="ECO:0000313" key="3">
    <source>
        <dbReference type="Proteomes" id="UP000803844"/>
    </source>
</evidence>
<protein>
    <submittedName>
        <fullName evidence="2">Uncharacterized protein</fullName>
    </submittedName>
</protein>
<dbReference type="EMBL" id="MU032350">
    <property type="protein sequence ID" value="KAF3762710.1"/>
    <property type="molecule type" value="Genomic_DNA"/>
</dbReference>
<comment type="caution">
    <text evidence="2">The sequence shown here is derived from an EMBL/GenBank/DDBJ whole genome shotgun (WGS) entry which is preliminary data.</text>
</comment>
<reference evidence="2" key="1">
    <citation type="journal article" date="2020" name="Phytopathology">
        <title>Genome sequence of the chestnut blight fungus Cryphonectria parasitica EP155: A fundamental resource for an archetypical invasive plant pathogen.</title>
        <authorList>
            <person name="Crouch J.A."/>
            <person name="Dawe A."/>
            <person name="Aerts A."/>
            <person name="Barry K."/>
            <person name="Churchill A.C.L."/>
            <person name="Grimwood J."/>
            <person name="Hillman B."/>
            <person name="Milgroom M.G."/>
            <person name="Pangilinan J."/>
            <person name="Smith M."/>
            <person name="Salamov A."/>
            <person name="Schmutz J."/>
            <person name="Yadav J."/>
            <person name="Grigoriev I.V."/>
            <person name="Nuss D."/>
        </authorList>
    </citation>
    <scope>NUCLEOTIDE SEQUENCE</scope>
    <source>
        <strain evidence="2">EP155</strain>
    </source>
</reference>
<proteinExistence type="predicted"/>
<dbReference type="OrthoDB" id="4831122at2759"/>
<dbReference type="GeneID" id="63841970"/>
<organism evidence="2 3">
    <name type="scientific">Cryphonectria parasitica (strain ATCC 38755 / EP155)</name>
    <dbReference type="NCBI Taxonomy" id="660469"/>
    <lineage>
        <taxon>Eukaryota</taxon>
        <taxon>Fungi</taxon>
        <taxon>Dikarya</taxon>
        <taxon>Ascomycota</taxon>
        <taxon>Pezizomycotina</taxon>
        <taxon>Sordariomycetes</taxon>
        <taxon>Sordariomycetidae</taxon>
        <taxon>Diaporthales</taxon>
        <taxon>Cryphonectriaceae</taxon>
        <taxon>Cryphonectria-Endothia species complex</taxon>
        <taxon>Cryphonectria</taxon>
    </lineage>
</organism>
<dbReference type="Proteomes" id="UP000803844">
    <property type="component" value="Unassembled WGS sequence"/>
</dbReference>
<keyword evidence="1" id="KW-0732">Signal</keyword>